<name>A0A2M4C976_9DIPT</name>
<organism evidence="2">
    <name type="scientific">Anopheles marajoara</name>
    <dbReference type="NCBI Taxonomy" id="58244"/>
    <lineage>
        <taxon>Eukaryota</taxon>
        <taxon>Metazoa</taxon>
        <taxon>Ecdysozoa</taxon>
        <taxon>Arthropoda</taxon>
        <taxon>Hexapoda</taxon>
        <taxon>Insecta</taxon>
        <taxon>Pterygota</taxon>
        <taxon>Neoptera</taxon>
        <taxon>Endopterygota</taxon>
        <taxon>Diptera</taxon>
        <taxon>Nematocera</taxon>
        <taxon>Culicoidea</taxon>
        <taxon>Culicidae</taxon>
        <taxon>Anophelinae</taxon>
        <taxon>Anopheles</taxon>
    </lineage>
</organism>
<feature type="signal peptide" evidence="1">
    <location>
        <begin position="1"/>
        <end position="19"/>
    </location>
</feature>
<evidence type="ECO:0000256" key="1">
    <source>
        <dbReference type="SAM" id="SignalP"/>
    </source>
</evidence>
<protein>
    <submittedName>
        <fullName evidence="2">Putative secreted protein</fullName>
    </submittedName>
</protein>
<accession>A0A2M4C976</accession>
<reference evidence="2" key="1">
    <citation type="submission" date="2018-01" db="EMBL/GenBank/DDBJ databases">
        <title>An insight into the sialome of Amazonian anophelines.</title>
        <authorList>
            <person name="Ribeiro J.M."/>
            <person name="Scarpassa V."/>
            <person name="Calvo E."/>
        </authorList>
    </citation>
    <scope>NUCLEOTIDE SEQUENCE</scope>
    <source>
        <tissue evidence="2">Salivary glands</tissue>
    </source>
</reference>
<sequence>MPTLRMVEVLFAFSFLIVSRPPPPFASHLYHNLPNCVSAYLTCCRHRRTKFNCNHVRSEKPTVWDGASYIEIMTFTRTNAHQHTTIAHFAQSHSTH</sequence>
<feature type="chain" id="PRO_5014733899" evidence="1">
    <location>
        <begin position="20"/>
        <end position="96"/>
    </location>
</feature>
<dbReference type="AlphaFoldDB" id="A0A2M4C976"/>
<proteinExistence type="predicted"/>
<keyword evidence="1" id="KW-0732">Signal</keyword>
<evidence type="ECO:0000313" key="2">
    <source>
        <dbReference type="EMBL" id="MBW61854.1"/>
    </source>
</evidence>
<dbReference type="EMBL" id="GGFJ01012713">
    <property type="protein sequence ID" value="MBW61854.1"/>
    <property type="molecule type" value="Transcribed_RNA"/>
</dbReference>